<organism evidence="10 11">
    <name type="scientific">Rhodospira trueperi</name>
    <dbReference type="NCBI Taxonomy" id="69960"/>
    <lineage>
        <taxon>Bacteria</taxon>
        <taxon>Pseudomonadati</taxon>
        <taxon>Pseudomonadota</taxon>
        <taxon>Alphaproteobacteria</taxon>
        <taxon>Rhodospirillales</taxon>
        <taxon>Rhodospirillaceae</taxon>
        <taxon>Rhodospira</taxon>
    </lineage>
</organism>
<dbReference type="STRING" id="69960.SAMN05421720_11916"/>
<feature type="domain" description="Flavodoxin-like" evidence="9">
    <location>
        <begin position="3"/>
        <end position="160"/>
    </location>
</feature>
<keyword evidence="4 8" id="KW-0285">Flavoprotein</keyword>
<accession>A0A1G7HA14</accession>
<gene>
    <name evidence="10" type="ORF">SAMN05421720_11916</name>
</gene>
<comment type="function">
    <text evidence="8">Low-potential electron donor to a number of redox enzymes.</text>
</comment>
<dbReference type="InterPro" id="IPR001226">
    <property type="entry name" value="Flavodoxin_CS"/>
</dbReference>
<evidence type="ECO:0000256" key="8">
    <source>
        <dbReference type="PIRNR" id="PIRNR038996"/>
    </source>
</evidence>
<dbReference type="EMBL" id="FNAP01000019">
    <property type="protein sequence ID" value="SDE97280.1"/>
    <property type="molecule type" value="Genomic_DNA"/>
</dbReference>
<dbReference type="GO" id="GO:0009055">
    <property type="term" value="F:electron transfer activity"/>
    <property type="evidence" value="ECO:0007669"/>
    <property type="project" value="UniProtKB-UniRule"/>
</dbReference>
<dbReference type="OrthoDB" id="359268at2"/>
<evidence type="ECO:0000256" key="4">
    <source>
        <dbReference type="ARBA" id="ARBA00022630"/>
    </source>
</evidence>
<dbReference type="SUPFAM" id="SSF52218">
    <property type="entry name" value="Flavoproteins"/>
    <property type="match status" value="1"/>
</dbReference>
<reference evidence="10 11" key="1">
    <citation type="submission" date="2016-10" db="EMBL/GenBank/DDBJ databases">
        <authorList>
            <person name="de Groot N.N."/>
        </authorList>
    </citation>
    <scope>NUCLEOTIDE SEQUENCE [LARGE SCALE GENOMIC DNA]</scope>
    <source>
        <strain evidence="10 11">ATCC 700224</strain>
    </source>
</reference>
<sequence length="160" mass="17196">MTVTVIYGSDAGATQAVANRIAARLQGRSVDIKTASVADFETASLLILGCPTYGLGDLQSDWDDHYHLLEEANLAGKRVALFGTGDQFTYPDTFVDAMGILYDTVVERGATVIGFTDTGGYDFTASFAERDGRFVGLALDQDQQPGKTEDRITNWIASLG</sequence>
<dbReference type="InterPro" id="IPR010086">
    <property type="entry name" value="Flavodoxin_lc"/>
</dbReference>
<evidence type="ECO:0000256" key="2">
    <source>
        <dbReference type="ARBA" id="ARBA00005267"/>
    </source>
</evidence>
<dbReference type="NCBIfam" id="NF006739">
    <property type="entry name" value="PRK09267.1-5"/>
    <property type="match status" value="1"/>
</dbReference>
<evidence type="ECO:0000256" key="5">
    <source>
        <dbReference type="ARBA" id="ARBA00022643"/>
    </source>
</evidence>
<keyword evidence="11" id="KW-1185">Reference proteome</keyword>
<dbReference type="AlphaFoldDB" id="A0A1G7HA14"/>
<dbReference type="PROSITE" id="PS00201">
    <property type="entry name" value="FLAVODOXIN"/>
    <property type="match status" value="1"/>
</dbReference>
<evidence type="ECO:0000256" key="6">
    <source>
        <dbReference type="ARBA" id="ARBA00022982"/>
    </source>
</evidence>
<dbReference type="InterPro" id="IPR001094">
    <property type="entry name" value="Flavdoxin-like"/>
</dbReference>
<protein>
    <recommendedName>
        <fullName evidence="8">Flavodoxin</fullName>
    </recommendedName>
</protein>
<dbReference type="PANTHER" id="PTHR42809">
    <property type="entry name" value="FLAVODOXIN 2"/>
    <property type="match status" value="1"/>
</dbReference>
<dbReference type="Gene3D" id="3.40.50.360">
    <property type="match status" value="1"/>
</dbReference>
<dbReference type="PANTHER" id="PTHR42809:SF1">
    <property type="entry name" value="FLAVODOXIN 1"/>
    <property type="match status" value="1"/>
</dbReference>
<dbReference type="PROSITE" id="PS50902">
    <property type="entry name" value="FLAVODOXIN_LIKE"/>
    <property type="match status" value="1"/>
</dbReference>
<keyword evidence="3 8" id="KW-0813">Transport</keyword>
<comment type="similarity">
    <text evidence="2 8">Belongs to the flavodoxin family.</text>
</comment>
<evidence type="ECO:0000256" key="7">
    <source>
        <dbReference type="ARBA" id="ARBA00023231"/>
    </source>
</evidence>
<dbReference type="NCBIfam" id="NF006736">
    <property type="entry name" value="PRK09267.1-2"/>
    <property type="match status" value="1"/>
</dbReference>
<dbReference type="Proteomes" id="UP000199412">
    <property type="component" value="Unassembled WGS sequence"/>
</dbReference>
<evidence type="ECO:0000256" key="3">
    <source>
        <dbReference type="ARBA" id="ARBA00022448"/>
    </source>
</evidence>
<dbReference type="PRINTS" id="PR00369">
    <property type="entry name" value="FLAVODOXIN"/>
</dbReference>
<proteinExistence type="inferred from homology"/>
<dbReference type="PIRSF" id="PIRSF038996">
    <property type="entry name" value="FldA"/>
    <property type="match status" value="1"/>
</dbReference>
<comment type="cofactor">
    <cofactor evidence="1 8">
        <name>FMN</name>
        <dbReference type="ChEBI" id="CHEBI:58210"/>
    </cofactor>
</comment>
<evidence type="ECO:0000259" key="9">
    <source>
        <dbReference type="PROSITE" id="PS50902"/>
    </source>
</evidence>
<evidence type="ECO:0000256" key="1">
    <source>
        <dbReference type="ARBA" id="ARBA00001917"/>
    </source>
</evidence>
<dbReference type="InterPro" id="IPR029039">
    <property type="entry name" value="Flavoprotein-like_sf"/>
</dbReference>
<keyword evidence="5 8" id="KW-0288">FMN</keyword>
<dbReference type="Pfam" id="PF00258">
    <property type="entry name" value="Flavodoxin_1"/>
    <property type="match status" value="1"/>
</dbReference>
<dbReference type="InterPro" id="IPR008254">
    <property type="entry name" value="Flavodoxin/NO_synth"/>
</dbReference>
<keyword evidence="6 8" id="KW-0249">Electron transport</keyword>
<evidence type="ECO:0000313" key="11">
    <source>
        <dbReference type="Proteomes" id="UP000199412"/>
    </source>
</evidence>
<evidence type="ECO:0000313" key="10">
    <source>
        <dbReference type="EMBL" id="SDE97280.1"/>
    </source>
</evidence>
<dbReference type="RefSeq" id="WP_092787929.1">
    <property type="nucleotide sequence ID" value="NZ_FNAP01000019.1"/>
</dbReference>
<dbReference type="GO" id="GO:0010181">
    <property type="term" value="F:FMN binding"/>
    <property type="evidence" value="ECO:0007669"/>
    <property type="project" value="UniProtKB-UniRule"/>
</dbReference>
<dbReference type="InterPro" id="IPR050619">
    <property type="entry name" value="Flavodoxin"/>
</dbReference>
<name>A0A1G7HA14_9PROT</name>
<dbReference type="NCBIfam" id="TIGR01752">
    <property type="entry name" value="flav_long"/>
    <property type="match status" value="1"/>
</dbReference>
<keyword evidence="7" id="KW-0535">Nitrogen fixation</keyword>